<evidence type="ECO:0000313" key="2">
    <source>
        <dbReference type="EMBL" id="RKP23114.1"/>
    </source>
</evidence>
<name>A0A4P9YTI1_9FUNG</name>
<sequence>MPLSTTRMEPPIRKAGRENASQRQWRAERRDKGGVEEEEEAEEVRASISTVPVEATSTDTAALDHGRIPLDPSADLLRILHYAAVDVITRGNAVDAMTASNIDSAFDGCALRAMAHTMIAYTAHLLQPTLEHMKQQQQQQHEEEEEIDEDEGDVASNTEE</sequence>
<organism evidence="2 3">
    <name type="scientific">Syncephalis pseudoplumigaleata</name>
    <dbReference type="NCBI Taxonomy" id="1712513"/>
    <lineage>
        <taxon>Eukaryota</taxon>
        <taxon>Fungi</taxon>
        <taxon>Fungi incertae sedis</taxon>
        <taxon>Zoopagomycota</taxon>
        <taxon>Zoopagomycotina</taxon>
        <taxon>Zoopagomycetes</taxon>
        <taxon>Zoopagales</taxon>
        <taxon>Piptocephalidaceae</taxon>
        <taxon>Syncephalis</taxon>
    </lineage>
</organism>
<feature type="region of interest" description="Disordered" evidence="1">
    <location>
        <begin position="131"/>
        <end position="160"/>
    </location>
</feature>
<feature type="compositionally biased region" description="Acidic residues" evidence="1">
    <location>
        <begin position="142"/>
        <end position="160"/>
    </location>
</feature>
<feature type="region of interest" description="Disordered" evidence="1">
    <location>
        <begin position="1"/>
        <end position="46"/>
    </location>
</feature>
<dbReference type="EMBL" id="KZ991297">
    <property type="protein sequence ID" value="RKP23114.1"/>
    <property type="molecule type" value="Genomic_DNA"/>
</dbReference>
<proteinExistence type="predicted"/>
<keyword evidence="3" id="KW-1185">Reference proteome</keyword>
<evidence type="ECO:0000313" key="3">
    <source>
        <dbReference type="Proteomes" id="UP000278143"/>
    </source>
</evidence>
<evidence type="ECO:0000256" key="1">
    <source>
        <dbReference type="SAM" id="MobiDB-lite"/>
    </source>
</evidence>
<protein>
    <submittedName>
        <fullName evidence="2">Uncharacterized protein</fullName>
    </submittedName>
</protein>
<gene>
    <name evidence="2" type="ORF">SYNPS1DRAFT_31186</name>
</gene>
<dbReference type="Proteomes" id="UP000278143">
    <property type="component" value="Unassembled WGS sequence"/>
</dbReference>
<reference evidence="3" key="1">
    <citation type="journal article" date="2018" name="Nat. Microbiol.">
        <title>Leveraging single-cell genomics to expand the fungal tree of life.</title>
        <authorList>
            <person name="Ahrendt S.R."/>
            <person name="Quandt C.A."/>
            <person name="Ciobanu D."/>
            <person name="Clum A."/>
            <person name="Salamov A."/>
            <person name="Andreopoulos B."/>
            <person name="Cheng J.F."/>
            <person name="Woyke T."/>
            <person name="Pelin A."/>
            <person name="Henrissat B."/>
            <person name="Reynolds N.K."/>
            <person name="Benny G.L."/>
            <person name="Smith M.E."/>
            <person name="James T.Y."/>
            <person name="Grigoriev I.V."/>
        </authorList>
    </citation>
    <scope>NUCLEOTIDE SEQUENCE [LARGE SCALE GENOMIC DNA]</scope>
    <source>
        <strain evidence="3">Benny S71-1</strain>
    </source>
</reference>
<dbReference type="AlphaFoldDB" id="A0A4P9YTI1"/>
<dbReference type="OrthoDB" id="10566700at2759"/>
<feature type="compositionally biased region" description="Basic and acidic residues" evidence="1">
    <location>
        <begin position="25"/>
        <end position="35"/>
    </location>
</feature>
<accession>A0A4P9YTI1</accession>